<dbReference type="PROSITE" id="PS50109">
    <property type="entry name" value="HIS_KIN"/>
    <property type="match status" value="1"/>
</dbReference>
<evidence type="ECO:0000256" key="6">
    <source>
        <dbReference type="SAM" id="Phobius"/>
    </source>
</evidence>
<dbReference type="SMART" id="SM00388">
    <property type="entry name" value="HisKA"/>
    <property type="match status" value="1"/>
</dbReference>
<dbReference type="Gene3D" id="1.10.287.130">
    <property type="match status" value="1"/>
</dbReference>
<dbReference type="InterPro" id="IPR004358">
    <property type="entry name" value="Sig_transdc_His_kin-like_C"/>
</dbReference>
<feature type="repeat" description="TPR" evidence="4">
    <location>
        <begin position="280"/>
        <end position="313"/>
    </location>
</feature>
<dbReference type="InterPro" id="IPR003594">
    <property type="entry name" value="HATPase_dom"/>
</dbReference>
<evidence type="ECO:0000256" key="1">
    <source>
        <dbReference type="ARBA" id="ARBA00000085"/>
    </source>
</evidence>
<evidence type="ECO:0000256" key="3">
    <source>
        <dbReference type="ARBA" id="ARBA00022553"/>
    </source>
</evidence>
<dbReference type="InterPro" id="IPR019734">
    <property type="entry name" value="TPR_rpt"/>
</dbReference>
<gene>
    <name evidence="9" type="ORF">GCM10009433_00490</name>
</gene>
<feature type="domain" description="Histidine kinase" evidence="8">
    <location>
        <begin position="577"/>
        <end position="794"/>
    </location>
</feature>
<name>A0ABN1K073_9FLAO</name>
<keyword evidence="6" id="KW-0472">Membrane</keyword>
<comment type="catalytic activity">
    <reaction evidence="1">
        <text>ATP + protein L-histidine = ADP + protein N-phospho-L-histidine.</text>
        <dbReference type="EC" id="2.7.13.3"/>
    </reaction>
</comment>
<organism evidence="9 10">
    <name type="scientific">Psychroflexus lacisalsi</name>
    <dbReference type="NCBI Taxonomy" id="503928"/>
    <lineage>
        <taxon>Bacteria</taxon>
        <taxon>Pseudomonadati</taxon>
        <taxon>Bacteroidota</taxon>
        <taxon>Flavobacteriia</taxon>
        <taxon>Flavobacteriales</taxon>
        <taxon>Flavobacteriaceae</taxon>
        <taxon>Psychroflexus</taxon>
    </lineage>
</organism>
<keyword evidence="6" id="KW-1133">Transmembrane helix</keyword>
<dbReference type="InterPro" id="IPR036097">
    <property type="entry name" value="HisK_dim/P_sf"/>
</dbReference>
<feature type="repeat" description="TPR" evidence="4">
    <location>
        <begin position="160"/>
        <end position="193"/>
    </location>
</feature>
<feature type="transmembrane region" description="Helical" evidence="6">
    <location>
        <begin position="518"/>
        <end position="537"/>
    </location>
</feature>
<feature type="coiled-coil region" evidence="5">
    <location>
        <begin position="483"/>
        <end position="516"/>
    </location>
</feature>
<dbReference type="InterPro" id="IPR011990">
    <property type="entry name" value="TPR-like_helical_dom_sf"/>
</dbReference>
<dbReference type="EMBL" id="BAAAGG010000001">
    <property type="protein sequence ID" value="GAA0750987.1"/>
    <property type="molecule type" value="Genomic_DNA"/>
</dbReference>
<dbReference type="PANTHER" id="PTHR10098">
    <property type="entry name" value="RAPSYN-RELATED"/>
    <property type="match status" value="1"/>
</dbReference>
<keyword evidence="10" id="KW-1185">Reference proteome</keyword>
<feature type="chain" id="PRO_5047238976" description="histidine kinase" evidence="7">
    <location>
        <begin position="20"/>
        <end position="794"/>
    </location>
</feature>
<feature type="repeat" description="TPR" evidence="4">
    <location>
        <begin position="359"/>
        <end position="392"/>
    </location>
</feature>
<dbReference type="Pfam" id="PF13424">
    <property type="entry name" value="TPR_12"/>
    <property type="match status" value="3"/>
</dbReference>
<reference evidence="9 10" key="1">
    <citation type="journal article" date="2019" name="Int. J. Syst. Evol. Microbiol.">
        <title>The Global Catalogue of Microorganisms (GCM) 10K type strain sequencing project: providing services to taxonomists for standard genome sequencing and annotation.</title>
        <authorList>
            <consortium name="The Broad Institute Genomics Platform"/>
            <consortium name="The Broad Institute Genome Sequencing Center for Infectious Disease"/>
            <person name="Wu L."/>
            <person name="Ma J."/>
        </authorList>
    </citation>
    <scope>NUCLEOTIDE SEQUENCE [LARGE SCALE GENOMIC DNA]</scope>
    <source>
        <strain evidence="9 10">JCM 16231</strain>
    </source>
</reference>
<dbReference type="SMART" id="SM00028">
    <property type="entry name" value="TPR"/>
    <property type="match status" value="9"/>
</dbReference>
<dbReference type="Gene3D" id="1.25.40.10">
    <property type="entry name" value="Tetratricopeptide repeat domain"/>
    <property type="match status" value="2"/>
</dbReference>
<keyword evidence="5" id="KW-0175">Coiled coil</keyword>
<dbReference type="PANTHER" id="PTHR10098:SF108">
    <property type="entry name" value="TETRATRICOPEPTIDE REPEAT PROTEIN 28"/>
    <property type="match status" value="1"/>
</dbReference>
<dbReference type="SUPFAM" id="SSF47384">
    <property type="entry name" value="Homodimeric domain of signal transducing histidine kinase"/>
    <property type="match status" value="1"/>
</dbReference>
<dbReference type="PROSITE" id="PS50005">
    <property type="entry name" value="TPR"/>
    <property type="match status" value="3"/>
</dbReference>
<dbReference type="PRINTS" id="PR00344">
    <property type="entry name" value="BCTRLSENSOR"/>
</dbReference>
<evidence type="ECO:0000256" key="7">
    <source>
        <dbReference type="SAM" id="SignalP"/>
    </source>
</evidence>
<evidence type="ECO:0000256" key="4">
    <source>
        <dbReference type="PROSITE-ProRule" id="PRU00339"/>
    </source>
</evidence>
<dbReference type="InterPro" id="IPR005467">
    <property type="entry name" value="His_kinase_dom"/>
</dbReference>
<dbReference type="SUPFAM" id="SSF55874">
    <property type="entry name" value="ATPase domain of HSP90 chaperone/DNA topoisomerase II/histidine kinase"/>
    <property type="match status" value="1"/>
</dbReference>
<comment type="caution">
    <text evidence="9">The sequence shown here is derived from an EMBL/GenBank/DDBJ whole genome shotgun (WGS) entry which is preliminary data.</text>
</comment>
<keyword evidence="4" id="KW-0802">TPR repeat</keyword>
<evidence type="ECO:0000313" key="10">
    <source>
        <dbReference type="Proteomes" id="UP001500185"/>
    </source>
</evidence>
<dbReference type="CDD" id="cd00082">
    <property type="entry name" value="HisKA"/>
    <property type="match status" value="1"/>
</dbReference>
<protein>
    <recommendedName>
        <fullName evidence="2">histidine kinase</fullName>
        <ecNumber evidence="2">2.7.13.3</ecNumber>
    </recommendedName>
</protein>
<evidence type="ECO:0000313" key="9">
    <source>
        <dbReference type="EMBL" id="GAA0750987.1"/>
    </source>
</evidence>
<accession>A0ABN1K073</accession>
<evidence type="ECO:0000256" key="2">
    <source>
        <dbReference type="ARBA" id="ARBA00012438"/>
    </source>
</evidence>
<dbReference type="InterPro" id="IPR003661">
    <property type="entry name" value="HisK_dim/P_dom"/>
</dbReference>
<dbReference type="Proteomes" id="UP001500185">
    <property type="component" value="Unassembled WGS sequence"/>
</dbReference>
<proteinExistence type="predicted"/>
<dbReference type="SUPFAM" id="SSF48452">
    <property type="entry name" value="TPR-like"/>
    <property type="match status" value="3"/>
</dbReference>
<dbReference type="EC" id="2.7.13.3" evidence="2"/>
<feature type="signal peptide" evidence="7">
    <location>
        <begin position="1"/>
        <end position="19"/>
    </location>
</feature>
<dbReference type="SMART" id="SM00387">
    <property type="entry name" value="HATPase_c"/>
    <property type="match status" value="1"/>
</dbReference>
<dbReference type="Gene3D" id="3.30.565.10">
    <property type="entry name" value="Histidine kinase-like ATPase, C-terminal domain"/>
    <property type="match status" value="1"/>
</dbReference>
<evidence type="ECO:0000256" key="5">
    <source>
        <dbReference type="SAM" id="Coils"/>
    </source>
</evidence>
<dbReference type="InterPro" id="IPR036890">
    <property type="entry name" value="HATPase_C_sf"/>
</dbReference>
<sequence length="794" mass="90550">MKFIIPALFYLFFSLQSLASNPKIDSLKTTLSYTKVDTIRVSILNQIATEFIYISYDSILPYSQKAFNLSAEINFPKGKGLALKNQSIYYFYAGNQVESINKIEKAVQLFKEIKDDLELAKAYQSYGVLLKNQGDSKKALEKFSLSINFHQKADNQQGVVDNLINKGNIFQNQGKYEQALEVFKEAKTINAKLDDLKSKASILTGEGLISEKKGNFDDAIQQYTESLEIFKELNEEKLISGMYNNLANISRKQGNYLEAITYFENALVSAEKMNNPRLQAIILNNLANTYLNINDDDKAASLYKKAVSIIKDLDKTTYATLLLNLSIIQTNQTKYESALQSLDSSLTIFSKQGNQFYMVNNLFNIGYNYLKLEDFPEAKRFYEKARTIAEKIDDQYSSLSIYNGLGEIYLKENKLDSASYFARKAYAISKDIKALAEESSTTELLYKILKSSDRPSEALEFLEIHTQLKDSLFNDEKSKELGKLEAELAFKSLKEQLEFEKQNQQLENQVKVNQRENFIIGLGVSLFGLILVIFLLLKIRKNKTRANLLLSQKNKEIETKNIKLNESNLQKNKLFSIISHDLRSPVNSLSQIFEMYLSDQISEKEFKDWLPEINKNLTSTRLLIDNLLKWASESLNESQVQKTEIDLYQEVEIMKDFFSTPLKKKGLVFNNKISKDFQIYMDSNALKLVTRNLISNAIKFCNSGDEISISTTRQDGYDRVCIQDSGVGMSKDIARRLFNNSSIISSVGTQKEEGNGVGTVLCRTFIEENGGTIWVDYSEENFGTRICFEVPKRA</sequence>
<keyword evidence="3" id="KW-0597">Phosphoprotein</keyword>
<dbReference type="Pfam" id="PF02518">
    <property type="entry name" value="HATPase_c"/>
    <property type="match status" value="1"/>
</dbReference>
<keyword evidence="7" id="KW-0732">Signal</keyword>
<keyword evidence="6" id="KW-0812">Transmembrane</keyword>
<dbReference type="RefSeq" id="WP_224455379.1">
    <property type="nucleotide sequence ID" value="NZ_BAAAGG010000001.1"/>
</dbReference>
<evidence type="ECO:0000259" key="8">
    <source>
        <dbReference type="PROSITE" id="PS50109"/>
    </source>
</evidence>